<dbReference type="GeneID" id="6481416"/>
<sequence length="85" mass="9741">MTENPSNQHCKLCQVEIHCIDGNEDLVYFSTGTTGNRARLWARVCQYIKTEEQCNQCINQDVSSRGEVLETDYYSDAPNLDFSDK</sequence>
<dbReference type="RefSeq" id="YP_002048763.1">
    <property type="nucleotide sequence ID" value="NC_011087.1"/>
</dbReference>
<protein>
    <submittedName>
        <fullName evidence="1">Uncharacterized protein</fullName>
    </submittedName>
</protein>
<organism evidence="1">
    <name type="scientific">Paulinella chromatophora</name>
    <dbReference type="NCBI Taxonomy" id="39717"/>
    <lineage>
        <taxon>Eukaryota</taxon>
        <taxon>Sar</taxon>
        <taxon>Rhizaria</taxon>
        <taxon>Cercozoa</taxon>
        <taxon>Imbricatea</taxon>
        <taxon>Silicofilosea</taxon>
        <taxon>Euglyphida</taxon>
        <taxon>Paulinellidae</taxon>
        <taxon>Paulinella</taxon>
    </lineage>
</organism>
<reference evidence="1" key="1">
    <citation type="submission" date="2007-08" db="EMBL/GenBank/DDBJ databases">
        <authorList>
            <person name="Gloeckner G."/>
            <person name="Nowack E."/>
            <person name="Melkonian M."/>
        </authorList>
    </citation>
    <scope>NUCLEOTIDE SEQUENCE</scope>
</reference>
<proteinExistence type="predicted"/>
<keyword evidence="1" id="KW-0934">Plastid</keyword>
<evidence type="ECO:0000313" key="1">
    <source>
        <dbReference type="EMBL" id="ACB42553.1"/>
    </source>
</evidence>
<accession>B1X3N4</accession>
<dbReference type="AlphaFoldDB" id="B1X3N4"/>
<name>B1X3N4_PAUCH</name>
<dbReference type="EMBL" id="CP000815">
    <property type="protein sequence ID" value="ACB42553.1"/>
    <property type="molecule type" value="Genomic_DNA"/>
</dbReference>
<gene>
    <name evidence="1" type="ordered locus">PCC_0101</name>
</gene>
<geneLocation type="organellar chromatophore" evidence="1"/>
<reference evidence="1" key="2">
    <citation type="journal article" date="2008" name="Curr. Biol.">
        <title>Chromatophore genome sequence of Paulinella sheds light on acquisition of photosynthesis by eukaryotes.</title>
        <authorList>
            <person name="Nowack E.C.M."/>
            <person name="Melkonian M."/>
            <person name="Gloeckner G."/>
        </authorList>
    </citation>
    <scope>NUCLEOTIDE SEQUENCE [LARGE SCALE GENOMIC DNA]</scope>
</reference>